<evidence type="ECO:0000313" key="4">
    <source>
        <dbReference type="EMBL" id="GGF93816.1"/>
    </source>
</evidence>
<dbReference type="GO" id="GO:0003677">
    <property type="term" value="F:DNA binding"/>
    <property type="evidence" value="ECO:0007669"/>
    <property type="project" value="UniProtKB-KW"/>
</dbReference>
<evidence type="ECO:0000313" key="5">
    <source>
        <dbReference type="Proteomes" id="UP000644756"/>
    </source>
</evidence>
<gene>
    <name evidence="4" type="ORF">GCM10010916_08940</name>
</gene>
<keyword evidence="5" id="KW-1185">Reference proteome</keyword>
<dbReference type="PROSITE" id="PS50943">
    <property type="entry name" value="HTH_CROC1"/>
    <property type="match status" value="1"/>
</dbReference>
<feature type="transmembrane region" description="Helical" evidence="2">
    <location>
        <begin position="115"/>
        <end position="134"/>
    </location>
</feature>
<reference evidence="4" key="1">
    <citation type="journal article" date="2014" name="Int. J. Syst. Evol. Microbiol.">
        <title>Complete genome sequence of Corynebacterium casei LMG S-19264T (=DSM 44701T), isolated from a smear-ripened cheese.</title>
        <authorList>
            <consortium name="US DOE Joint Genome Institute (JGI-PGF)"/>
            <person name="Walter F."/>
            <person name="Albersmeier A."/>
            <person name="Kalinowski J."/>
            <person name="Ruckert C."/>
        </authorList>
    </citation>
    <scope>NUCLEOTIDE SEQUENCE</scope>
    <source>
        <strain evidence="4">CGMCC 1.12987</strain>
    </source>
</reference>
<accession>A0A917CNE0</accession>
<dbReference type="PANTHER" id="PTHR46558:SF13">
    <property type="entry name" value="HTH-TYPE TRANSCRIPTIONAL REGULATOR IMMR"/>
    <property type="match status" value="1"/>
</dbReference>
<keyword evidence="1" id="KW-0238">DNA-binding</keyword>
<name>A0A917CNE0_9BACL</name>
<feature type="transmembrane region" description="Helical" evidence="2">
    <location>
        <begin position="155"/>
        <end position="174"/>
    </location>
</feature>
<proteinExistence type="predicted"/>
<dbReference type="CDD" id="cd00093">
    <property type="entry name" value="HTH_XRE"/>
    <property type="match status" value="1"/>
</dbReference>
<reference evidence="4" key="2">
    <citation type="submission" date="2020-09" db="EMBL/GenBank/DDBJ databases">
        <authorList>
            <person name="Sun Q."/>
            <person name="Zhou Y."/>
        </authorList>
    </citation>
    <scope>NUCLEOTIDE SEQUENCE</scope>
    <source>
        <strain evidence="4">CGMCC 1.12987</strain>
    </source>
</reference>
<feature type="transmembrane region" description="Helical" evidence="2">
    <location>
        <begin position="180"/>
        <end position="202"/>
    </location>
</feature>
<organism evidence="4 5">
    <name type="scientific">Paenibacillus abyssi</name>
    <dbReference type="NCBI Taxonomy" id="1340531"/>
    <lineage>
        <taxon>Bacteria</taxon>
        <taxon>Bacillati</taxon>
        <taxon>Bacillota</taxon>
        <taxon>Bacilli</taxon>
        <taxon>Bacillales</taxon>
        <taxon>Paenibacillaceae</taxon>
        <taxon>Paenibacillus</taxon>
    </lineage>
</organism>
<dbReference type="Pfam" id="PF01381">
    <property type="entry name" value="HTH_3"/>
    <property type="match status" value="1"/>
</dbReference>
<keyword evidence="2" id="KW-1133">Transmembrane helix</keyword>
<comment type="caution">
    <text evidence="4">The sequence shown here is derived from an EMBL/GenBank/DDBJ whole genome shotgun (WGS) entry which is preliminary data.</text>
</comment>
<feature type="domain" description="HTH cro/C1-type" evidence="3">
    <location>
        <begin position="7"/>
        <end position="61"/>
    </location>
</feature>
<dbReference type="Proteomes" id="UP000644756">
    <property type="component" value="Unassembled WGS sequence"/>
</dbReference>
<feature type="transmembrane region" description="Helical" evidence="2">
    <location>
        <begin position="86"/>
        <end position="109"/>
    </location>
</feature>
<keyword evidence="2" id="KW-0472">Membrane</keyword>
<keyword evidence="2" id="KW-0812">Transmembrane</keyword>
<protein>
    <recommendedName>
        <fullName evidence="3">HTH cro/C1-type domain-containing protein</fullName>
    </recommendedName>
</protein>
<evidence type="ECO:0000259" key="3">
    <source>
        <dbReference type="PROSITE" id="PS50943"/>
    </source>
</evidence>
<dbReference type="AlphaFoldDB" id="A0A917CNE0"/>
<dbReference type="PANTHER" id="PTHR46558">
    <property type="entry name" value="TRACRIPTIONAL REGULATORY PROTEIN-RELATED-RELATED"/>
    <property type="match status" value="1"/>
</dbReference>
<sequence>MAIGQKIQKLRKKNYMSQEKLAEQLGVSRQAISKWEVGESIPDTDKVIQLSLAFDVPTDYLLFDDMIDCKDDAVIANETTNKRMDIAIPVIAATGVSLIGLLISIAAYFTWQTVFTVSVGLIVQITAIIFFEAMRTKNNESKSKIYRRHFYSINLWLILPFPVFYSFQFALEFYPYPRLLLIDLLFTAITYLFLCGIITFVMRKART</sequence>
<evidence type="ECO:0000256" key="1">
    <source>
        <dbReference type="ARBA" id="ARBA00023125"/>
    </source>
</evidence>
<evidence type="ECO:0000256" key="2">
    <source>
        <dbReference type="SAM" id="Phobius"/>
    </source>
</evidence>
<dbReference type="Gene3D" id="1.10.260.40">
    <property type="entry name" value="lambda repressor-like DNA-binding domains"/>
    <property type="match status" value="1"/>
</dbReference>
<dbReference type="EMBL" id="BMGR01000002">
    <property type="protein sequence ID" value="GGF93816.1"/>
    <property type="molecule type" value="Genomic_DNA"/>
</dbReference>
<dbReference type="SUPFAM" id="SSF47413">
    <property type="entry name" value="lambda repressor-like DNA-binding domains"/>
    <property type="match status" value="1"/>
</dbReference>
<dbReference type="RefSeq" id="WP_188529403.1">
    <property type="nucleotide sequence ID" value="NZ_BMGR01000002.1"/>
</dbReference>
<dbReference type="InterPro" id="IPR010982">
    <property type="entry name" value="Lambda_DNA-bd_dom_sf"/>
</dbReference>
<dbReference type="InterPro" id="IPR001387">
    <property type="entry name" value="Cro/C1-type_HTH"/>
</dbReference>
<dbReference type="SMART" id="SM00530">
    <property type="entry name" value="HTH_XRE"/>
    <property type="match status" value="1"/>
</dbReference>